<reference evidence="2" key="2">
    <citation type="submission" date="2021-09" db="EMBL/GenBank/DDBJ databases">
        <authorList>
            <person name="Jia N."/>
            <person name="Wang J."/>
            <person name="Shi W."/>
            <person name="Du L."/>
            <person name="Sun Y."/>
            <person name="Zhan W."/>
            <person name="Jiang J."/>
            <person name="Wang Q."/>
            <person name="Zhang B."/>
            <person name="Ji P."/>
            <person name="Sakyi L.B."/>
            <person name="Cui X."/>
            <person name="Yuan T."/>
            <person name="Jiang B."/>
            <person name="Yang W."/>
            <person name="Lam T.T.-Y."/>
            <person name="Chang Q."/>
            <person name="Ding S."/>
            <person name="Wang X."/>
            <person name="Zhu J."/>
            <person name="Ruan X."/>
            <person name="Zhao L."/>
            <person name="Wei J."/>
            <person name="Que T."/>
            <person name="Du C."/>
            <person name="Cheng J."/>
            <person name="Dai P."/>
            <person name="Han X."/>
            <person name="Huang E."/>
            <person name="Gao Y."/>
            <person name="Liu J."/>
            <person name="Shao H."/>
            <person name="Ye R."/>
            <person name="Li L."/>
            <person name="Wei W."/>
            <person name="Wang X."/>
            <person name="Wang C."/>
            <person name="Huo Q."/>
            <person name="Li W."/>
            <person name="Guo W."/>
            <person name="Chen H."/>
            <person name="Chen S."/>
            <person name="Zhou L."/>
            <person name="Zhou L."/>
            <person name="Ni X."/>
            <person name="Tian J."/>
            <person name="Zhou Y."/>
            <person name="Sheng Y."/>
            <person name="Liu T."/>
            <person name="Pan Y."/>
            <person name="Xia L."/>
            <person name="Li J."/>
            <person name="Zhao F."/>
            <person name="Cao W."/>
        </authorList>
    </citation>
    <scope>NUCLEOTIDE SEQUENCE</scope>
    <source>
        <strain evidence="2">Rsan-2018</strain>
        <tissue evidence="2">Larvae</tissue>
    </source>
</reference>
<evidence type="ECO:0000313" key="3">
    <source>
        <dbReference type="Proteomes" id="UP000821837"/>
    </source>
</evidence>
<feature type="compositionally biased region" description="Polar residues" evidence="1">
    <location>
        <begin position="331"/>
        <end position="342"/>
    </location>
</feature>
<feature type="region of interest" description="Disordered" evidence="1">
    <location>
        <begin position="322"/>
        <end position="352"/>
    </location>
</feature>
<accession>A0A9D4SV48</accession>
<feature type="region of interest" description="Disordered" evidence="1">
    <location>
        <begin position="532"/>
        <end position="560"/>
    </location>
</feature>
<dbReference type="VEuPathDB" id="VectorBase:RSAN_026769"/>
<name>A0A9D4SV48_RHISA</name>
<keyword evidence="3" id="KW-1185">Reference proteome</keyword>
<evidence type="ECO:0000313" key="2">
    <source>
        <dbReference type="EMBL" id="KAH7948388.1"/>
    </source>
</evidence>
<protein>
    <recommendedName>
        <fullName evidence="4">MULE transposase domain-containing protein</fullName>
    </recommendedName>
</protein>
<organism evidence="2 3">
    <name type="scientific">Rhipicephalus sanguineus</name>
    <name type="common">Brown dog tick</name>
    <name type="synonym">Ixodes sanguineus</name>
    <dbReference type="NCBI Taxonomy" id="34632"/>
    <lineage>
        <taxon>Eukaryota</taxon>
        <taxon>Metazoa</taxon>
        <taxon>Ecdysozoa</taxon>
        <taxon>Arthropoda</taxon>
        <taxon>Chelicerata</taxon>
        <taxon>Arachnida</taxon>
        <taxon>Acari</taxon>
        <taxon>Parasitiformes</taxon>
        <taxon>Ixodida</taxon>
        <taxon>Ixodoidea</taxon>
        <taxon>Ixodidae</taxon>
        <taxon>Rhipicephalinae</taxon>
        <taxon>Rhipicephalus</taxon>
        <taxon>Rhipicephalus</taxon>
    </lineage>
</organism>
<evidence type="ECO:0000256" key="1">
    <source>
        <dbReference type="SAM" id="MobiDB-lite"/>
    </source>
</evidence>
<feature type="compositionally biased region" description="Low complexity" evidence="1">
    <location>
        <begin position="473"/>
        <end position="495"/>
    </location>
</feature>
<reference evidence="2" key="1">
    <citation type="journal article" date="2020" name="Cell">
        <title>Large-Scale Comparative Analyses of Tick Genomes Elucidate Their Genetic Diversity and Vector Capacities.</title>
        <authorList>
            <consortium name="Tick Genome and Microbiome Consortium (TIGMIC)"/>
            <person name="Jia N."/>
            <person name="Wang J."/>
            <person name="Shi W."/>
            <person name="Du L."/>
            <person name="Sun Y."/>
            <person name="Zhan W."/>
            <person name="Jiang J.F."/>
            <person name="Wang Q."/>
            <person name="Zhang B."/>
            <person name="Ji P."/>
            <person name="Bell-Sakyi L."/>
            <person name="Cui X.M."/>
            <person name="Yuan T.T."/>
            <person name="Jiang B.G."/>
            <person name="Yang W.F."/>
            <person name="Lam T.T."/>
            <person name="Chang Q.C."/>
            <person name="Ding S.J."/>
            <person name="Wang X.J."/>
            <person name="Zhu J.G."/>
            <person name="Ruan X.D."/>
            <person name="Zhao L."/>
            <person name="Wei J.T."/>
            <person name="Ye R.Z."/>
            <person name="Que T.C."/>
            <person name="Du C.H."/>
            <person name="Zhou Y.H."/>
            <person name="Cheng J.X."/>
            <person name="Dai P.F."/>
            <person name="Guo W.B."/>
            <person name="Han X.H."/>
            <person name="Huang E.J."/>
            <person name="Li L.F."/>
            <person name="Wei W."/>
            <person name="Gao Y.C."/>
            <person name="Liu J.Z."/>
            <person name="Shao H.Z."/>
            <person name="Wang X."/>
            <person name="Wang C.C."/>
            <person name="Yang T.C."/>
            <person name="Huo Q.B."/>
            <person name="Li W."/>
            <person name="Chen H.Y."/>
            <person name="Chen S.E."/>
            <person name="Zhou L.G."/>
            <person name="Ni X.B."/>
            <person name="Tian J.H."/>
            <person name="Sheng Y."/>
            <person name="Liu T."/>
            <person name="Pan Y.S."/>
            <person name="Xia L.Y."/>
            <person name="Li J."/>
            <person name="Zhao F."/>
            <person name="Cao W.C."/>
        </authorList>
    </citation>
    <scope>NUCLEOTIDE SEQUENCE</scope>
    <source>
        <strain evidence="2">Rsan-2018</strain>
    </source>
</reference>
<feature type="region of interest" description="Disordered" evidence="1">
    <location>
        <begin position="452"/>
        <end position="495"/>
    </location>
</feature>
<dbReference type="Proteomes" id="UP000821837">
    <property type="component" value="Chromosome 6"/>
</dbReference>
<evidence type="ECO:0008006" key="4">
    <source>
        <dbReference type="Google" id="ProtNLM"/>
    </source>
</evidence>
<proteinExistence type="predicted"/>
<feature type="compositionally biased region" description="Polar residues" evidence="1">
    <location>
        <begin position="534"/>
        <end position="553"/>
    </location>
</feature>
<gene>
    <name evidence="2" type="ORF">HPB52_021106</name>
</gene>
<sequence length="560" mass="61604">MNPPNWGAPTFVPSHKRSAKPVIQYRSKRWPTAVLEFSFKSTNQKDSGIQYYRCINCYRHSQKAGPGEKCPVAHLTLRNGVLATDPDNPSTPHSCDPVKEADATEVLASRFKYELYSEMRNGSKRPREAYDEAISHVHERFQEYDQEIQTEIQANMTSSYGFTSKRRALSRNRHHHKLKGNALDDILPQLRVTKDGKKFLQLEVKTEGKRLLLFYADKDLEALAKTDYILGDGNFKYNPREFHSPGQFYTLHAVIKGEAQPLMYALMQSCDAHSYEVVFGAIRDSMQAKFGDTDRLSSAVTWLFDYESAAIQAVIKVFQTAAGPPKHEQQRNAANATRSAPTGTAMPITASRQQQTAALHRNPAHAAASSAAAATLWAPATGQAMQRQDMGGPFQPCAFAASHEMTGTAVPCPYTTQVCCTGAGAQPYSALLGASAGHGGGTILLGTPTLFPESGTIGSNQPRSGPPVERYQPRPMVQQQQQQQQAVQQQQHTVGQQPQLSQLNLTGWQQSSWGGPFGPDVDLAMQMMIGRSAAQPQQQHASTPTYSAATGNAQHFRRPT</sequence>
<comment type="caution">
    <text evidence="2">The sequence shown here is derived from an EMBL/GenBank/DDBJ whole genome shotgun (WGS) entry which is preliminary data.</text>
</comment>
<dbReference type="EMBL" id="JABSTV010001252">
    <property type="protein sequence ID" value="KAH7948388.1"/>
    <property type="molecule type" value="Genomic_DNA"/>
</dbReference>
<dbReference type="AlphaFoldDB" id="A0A9D4SV48"/>